<feature type="domain" description="Hypervirulence associated protein TUDOR" evidence="1">
    <location>
        <begin position="7"/>
        <end position="67"/>
    </location>
</feature>
<keyword evidence="3" id="KW-1185">Reference proteome</keyword>
<dbReference type="RefSeq" id="WP_046575858.1">
    <property type="nucleotide sequence ID" value="NZ_CP010429.1"/>
</dbReference>
<dbReference type="HOGENOM" id="CLU_180079_0_0_10"/>
<reference evidence="2 3" key="1">
    <citation type="journal article" date="2014" name="Curr. Microbiol.">
        <title>Spirosoma radiotolerans sp. nov., a gamma-radiation-resistant bacterium isolated from gamma ray-irradiated soil.</title>
        <authorList>
            <person name="Lee J.J."/>
            <person name="Srinivasan S."/>
            <person name="Lim S."/>
            <person name="Joe M."/>
            <person name="Im S."/>
            <person name="Bae S.I."/>
            <person name="Park K.R."/>
            <person name="Han J.H."/>
            <person name="Park S.H."/>
            <person name="Joo B.M."/>
            <person name="Park S.J."/>
            <person name="Kim M.K."/>
        </authorList>
    </citation>
    <scope>NUCLEOTIDE SEQUENCE [LARGE SCALE GENOMIC DNA]</scope>
    <source>
        <strain evidence="2 3">DG5A</strain>
    </source>
</reference>
<evidence type="ECO:0000313" key="3">
    <source>
        <dbReference type="Proteomes" id="UP000033054"/>
    </source>
</evidence>
<name>A0A0E3V8D3_9BACT</name>
<protein>
    <recommendedName>
        <fullName evidence="1">Hypervirulence associated protein TUDOR domain-containing protein</fullName>
    </recommendedName>
</protein>
<dbReference type="STRING" id="1379870.SD10_18885"/>
<gene>
    <name evidence="2" type="ORF">SD10_18885</name>
</gene>
<dbReference type="InterPro" id="IPR021331">
    <property type="entry name" value="Hva1_TUDOR"/>
</dbReference>
<organism evidence="2 3">
    <name type="scientific">Spirosoma radiotolerans</name>
    <dbReference type="NCBI Taxonomy" id="1379870"/>
    <lineage>
        <taxon>Bacteria</taxon>
        <taxon>Pseudomonadati</taxon>
        <taxon>Bacteroidota</taxon>
        <taxon>Cytophagia</taxon>
        <taxon>Cytophagales</taxon>
        <taxon>Cytophagaceae</taxon>
        <taxon>Spirosoma</taxon>
    </lineage>
</organism>
<dbReference type="Proteomes" id="UP000033054">
    <property type="component" value="Chromosome"/>
</dbReference>
<accession>A0A0E3V8D3</accession>
<dbReference type="EMBL" id="CP010429">
    <property type="protein sequence ID" value="AKD56657.1"/>
    <property type="molecule type" value="Genomic_DNA"/>
</dbReference>
<proteinExistence type="predicted"/>
<dbReference type="Pfam" id="PF11160">
    <property type="entry name" value="Hva1_TUDOR"/>
    <property type="match status" value="1"/>
</dbReference>
<dbReference type="KEGG" id="srd:SD10_18885"/>
<dbReference type="PATRIC" id="fig|1379870.5.peg.4080"/>
<evidence type="ECO:0000313" key="2">
    <source>
        <dbReference type="EMBL" id="AKD56657.1"/>
    </source>
</evidence>
<dbReference type="AlphaFoldDB" id="A0A0E3V8D3"/>
<evidence type="ECO:0000259" key="1">
    <source>
        <dbReference type="Pfam" id="PF11160"/>
    </source>
</evidence>
<sequence>MATVKKGDEVTWNYGKGKAKGTVAEVHNDDVERTVQGATVKRKGSAEEPALVIKQGDKKIVKSASEVTKNKK</sequence>
<dbReference type="OrthoDB" id="283968at2"/>